<comment type="caution">
    <text evidence="2">The sequence shown here is derived from an EMBL/GenBank/DDBJ whole genome shotgun (WGS) entry which is preliminary data.</text>
</comment>
<dbReference type="Proteomes" id="UP000265515">
    <property type="component" value="Unassembled WGS sequence"/>
</dbReference>
<evidence type="ECO:0008006" key="4">
    <source>
        <dbReference type="Google" id="ProtNLM"/>
    </source>
</evidence>
<dbReference type="Gramene" id="GBG66403">
    <property type="protein sequence ID" value="GBG66403"/>
    <property type="gene ID" value="CBR_g60056"/>
</dbReference>
<accession>A0A388K8Y3</accession>
<reference evidence="2 3" key="1">
    <citation type="journal article" date="2018" name="Cell">
        <title>The Chara Genome: Secondary Complexity and Implications for Plant Terrestrialization.</title>
        <authorList>
            <person name="Nishiyama T."/>
            <person name="Sakayama H."/>
            <person name="Vries J.D."/>
            <person name="Buschmann H."/>
            <person name="Saint-Marcoux D."/>
            <person name="Ullrich K.K."/>
            <person name="Haas F.B."/>
            <person name="Vanderstraeten L."/>
            <person name="Becker D."/>
            <person name="Lang D."/>
            <person name="Vosolsobe S."/>
            <person name="Rombauts S."/>
            <person name="Wilhelmsson P.K.I."/>
            <person name="Janitza P."/>
            <person name="Kern R."/>
            <person name="Heyl A."/>
            <person name="Rumpler F."/>
            <person name="Villalobos L.I.A.C."/>
            <person name="Clay J.M."/>
            <person name="Skokan R."/>
            <person name="Toyoda A."/>
            <person name="Suzuki Y."/>
            <person name="Kagoshima H."/>
            <person name="Schijlen E."/>
            <person name="Tajeshwar N."/>
            <person name="Catarino B."/>
            <person name="Hetherington A.J."/>
            <person name="Saltykova A."/>
            <person name="Bonnot C."/>
            <person name="Breuninger H."/>
            <person name="Symeonidi A."/>
            <person name="Radhakrishnan G.V."/>
            <person name="Van Nieuwerburgh F."/>
            <person name="Deforce D."/>
            <person name="Chang C."/>
            <person name="Karol K.G."/>
            <person name="Hedrich R."/>
            <person name="Ulvskov P."/>
            <person name="Glockner G."/>
            <person name="Delwiche C.F."/>
            <person name="Petrasek J."/>
            <person name="Van de Peer Y."/>
            <person name="Friml J."/>
            <person name="Beilby M."/>
            <person name="Dolan L."/>
            <person name="Kohara Y."/>
            <person name="Sugano S."/>
            <person name="Fujiyama A."/>
            <person name="Delaux P.-M."/>
            <person name="Quint M."/>
            <person name="TheiBen G."/>
            <person name="Hagemann M."/>
            <person name="Harholt J."/>
            <person name="Dunand C."/>
            <person name="Zachgo S."/>
            <person name="Langdale J."/>
            <person name="Maumus F."/>
            <person name="Straeten D.V.D."/>
            <person name="Gould S.B."/>
            <person name="Rensing S.A."/>
        </authorList>
    </citation>
    <scope>NUCLEOTIDE SEQUENCE [LARGE SCALE GENOMIC DNA]</scope>
    <source>
        <strain evidence="2 3">S276</strain>
    </source>
</reference>
<gene>
    <name evidence="2" type="ORF">CBR_g60056</name>
</gene>
<name>A0A388K8Y3_CHABU</name>
<dbReference type="EMBL" id="BFEA01000073">
    <property type="protein sequence ID" value="GBG66403.1"/>
    <property type="molecule type" value="Genomic_DNA"/>
</dbReference>
<feature type="region of interest" description="Disordered" evidence="1">
    <location>
        <begin position="1"/>
        <end position="46"/>
    </location>
</feature>
<dbReference type="SUPFAM" id="SSF57756">
    <property type="entry name" value="Retrovirus zinc finger-like domains"/>
    <property type="match status" value="1"/>
</dbReference>
<dbReference type="AlphaFoldDB" id="A0A388K8Y3"/>
<dbReference type="GO" id="GO:0003676">
    <property type="term" value="F:nucleic acid binding"/>
    <property type="evidence" value="ECO:0007669"/>
    <property type="project" value="InterPro"/>
</dbReference>
<evidence type="ECO:0000313" key="2">
    <source>
        <dbReference type="EMBL" id="GBG66403.1"/>
    </source>
</evidence>
<organism evidence="2 3">
    <name type="scientific">Chara braunii</name>
    <name type="common">Braun's stonewort</name>
    <dbReference type="NCBI Taxonomy" id="69332"/>
    <lineage>
        <taxon>Eukaryota</taxon>
        <taxon>Viridiplantae</taxon>
        <taxon>Streptophyta</taxon>
        <taxon>Charophyceae</taxon>
        <taxon>Charales</taxon>
        <taxon>Characeae</taxon>
        <taxon>Chara</taxon>
    </lineage>
</organism>
<dbReference type="InterPro" id="IPR036875">
    <property type="entry name" value="Znf_CCHC_sf"/>
</dbReference>
<keyword evidence="3" id="KW-1185">Reference proteome</keyword>
<feature type="region of interest" description="Disordered" evidence="1">
    <location>
        <begin position="291"/>
        <end position="312"/>
    </location>
</feature>
<proteinExistence type="predicted"/>
<evidence type="ECO:0000256" key="1">
    <source>
        <dbReference type="SAM" id="MobiDB-lite"/>
    </source>
</evidence>
<protein>
    <recommendedName>
        <fullName evidence="4">CCHC-type domain-containing protein</fullName>
    </recommendedName>
</protein>
<feature type="compositionally biased region" description="Basic and acidic residues" evidence="1">
    <location>
        <begin position="18"/>
        <end position="45"/>
    </location>
</feature>
<dbReference type="GO" id="GO:0008270">
    <property type="term" value="F:zinc ion binding"/>
    <property type="evidence" value="ECO:0007669"/>
    <property type="project" value="InterPro"/>
</dbReference>
<evidence type="ECO:0000313" key="3">
    <source>
        <dbReference type="Proteomes" id="UP000265515"/>
    </source>
</evidence>
<sequence length="360" mass="41157">MKDAMKEAEVTPETPGSSKKESERPAEKKEEAKKEEPVKEVEKPKRKEKVKMKLPFTYNNKKDENLLLWIAEIQTYCGTAPVEPKSQVAFSTSCLGGVAKEWVLSEANVGFEDISERAKTPNLKQFLQKIKERFLDKTTTDKAFDEFTTIGQKRWSSVDALSREVDRLLQVPGLNLQDNQVLYIYSRALPERIRGQLVAETKFGKYNYRQFRDLALQREQMTVQVKGSYASVVKSRPVSGYGKRVRQDHMLVVFDGDTAKKLPLHEYEGGGGNGDSESRKGDIVVVMANKGRQGQWKKKRRPHSFPEHPGIVFGKPWEKMGMTREEWQSKMDNRQCLKCGTMGHVIVWCPLIRNPKVSSQ</sequence>